<dbReference type="Pfam" id="PF00294">
    <property type="entry name" value="PfkB"/>
    <property type="match status" value="1"/>
</dbReference>
<keyword evidence="7" id="KW-0704">Schiff base</keyword>
<evidence type="ECO:0000256" key="9">
    <source>
        <dbReference type="SAM" id="MobiDB-lite"/>
    </source>
</evidence>
<comment type="pathway">
    <text evidence="2">Carbohydrate acid metabolism; 2-dehydro-3-deoxy-D-gluconate degradation; D-glyceraldehyde 3-phosphate and pyruvate from 2-dehydro-3-deoxy-D-gluconate: step 2/2.</text>
</comment>
<keyword evidence="8" id="KW-0119">Carbohydrate metabolism</keyword>
<dbReference type="SUPFAM" id="SSF51569">
    <property type="entry name" value="Aldolase"/>
    <property type="match status" value="1"/>
</dbReference>
<name>A0A7S7AWE2_9SPIR</name>
<dbReference type="PANTHER" id="PTHR30246">
    <property type="entry name" value="2-KETO-3-DEOXY-6-PHOSPHOGLUCONATE ALDOLASE"/>
    <property type="match status" value="1"/>
</dbReference>
<evidence type="ECO:0000256" key="1">
    <source>
        <dbReference type="ARBA" id="ARBA00000654"/>
    </source>
</evidence>
<evidence type="ECO:0000256" key="6">
    <source>
        <dbReference type="ARBA" id="ARBA00023239"/>
    </source>
</evidence>
<dbReference type="NCBIfam" id="NF041633">
    <property type="entry name" value="trifunc_aldol"/>
    <property type="match status" value="1"/>
</dbReference>
<organism evidence="11 12">
    <name type="scientific">Treponema pedis</name>
    <dbReference type="NCBI Taxonomy" id="409322"/>
    <lineage>
        <taxon>Bacteria</taxon>
        <taxon>Pseudomonadati</taxon>
        <taxon>Spirochaetota</taxon>
        <taxon>Spirochaetia</taxon>
        <taxon>Spirochaetales</taxon>
        <taxon>Treponemataceae</taxon>
        <taxon>Treponema</taxon>
    </lineage>
</organism>
<dbReference type="NCBIfam" id="TIGR01182">
    <property type="entry name" value="eda"/>
    <property type="match status" value="1"/>
</dbReference>
<dbReference type="RefSeq" id="WP_194076088.1">
    <property type="nucleotide sequence ID" value="NZ_CP061839.1"/>
</dbReference>
<dbReference type="InterPro" id="IPR011611">
    <property type="entry name" value="PfkB_dom"/>
</dbReference>
<dbReference type="AlphaFoldDB" id="A0A7S7AWE2"/>
<dbReference type="Proteomes" id="UP000593915">
    <property type="component" value="Chromosome"/>
</dbReference>
<dbReference type="InterPro" id="IPR031338">
    <property type="entry name" value="KDPG/KHG_AS_2"/>
</dbReference>
<dbReference type="PROSITE" id="PS00159">
    <property type="entry name" value="ALDOLASE_KDPG_KHG_1"/>
    <property type="match status" value="1"/>
</dbReference>
<evidence type="ECO:0000256" key="4">
    <source>
        <dbReference type="ARBA" id="ARBA00011233"/>
    </source>
</evidence>
<dbReference type="PANTHER" id="PTHR30246:SF1">
    <property type="entry name" value="2-DEHYDRO-3-DEOXY-6-PHOSPHOGALACTONATE ALDOLASE-RELATED"/>
    <property type="match status" value="1"/>
</dbReference>
<evidence type="ECO:0000256" key="7">
    <source>
        <dbReference type="ARBA" id="ARBA00023270"/>
    </source>
</evidence>
<comment type="subunit">
    <text evidence="4">Homotrimer.</text>
</comment>
<evidence type="ECO:0000256" key="8">
    <source>
        <dbReference type="ARBA" id="ARBA00023277"/>
    </source>
</evidence>
<dbReference type="NCBIfam" id="NF004325">
    <property type="entry name" value="PRK05718.1"/>
    <property type="match status" value="1"/>
</dbReference>
<dbReference type="Gene3D" id="3.20.20.70">
    <property type="entry name" value="Aldolase class I"/>
    <property type="match status" value="1"/>
</dbReference>
<proteinExistence type="inferred from homology"/>
<dbReference type="InterPro" id="IPR029056">
    <property type="entry name" value="Ribokinase-like"/>
</dbReference>
<evidence type="ECO:0000259" key="10">
    <source>
        <dbReference type="Pfam" id="PF00294"/>
    </source>
</evidence>
<dbReference type="EMBL" id="CP061839">
    <property type="protein sequence ID" value="QOW60589.1"/>
    <property type="molecule type" value="Genomic_DNA"/>
</dbReference>
<dbReference type="InterPro" id="IPR000887">
    <property type="entry name" value="Aldlse_KDPG_KHG"/>
</dbReference>
<dbReference type="SUPFAM" id="SSF53613">
    <property type="entry name" value="Ribokinase-like"/>
    <property type="match status" value="1"/>
</dbReference>
<dbReference type="InterPro" id="IPR048132">
    <property type="entry name" value="Trifunc_aldol"/>
</dbReference>
<feature type="region of interest" description="Disordered" evidence="9">
    <location>
        <begin position="218"/>
        <end position="240"/>
    </location>
</feature>
<comment type="similarity">
    <text evidence="3">Belongs to the KHG/KDPG aldolase family.</text>
</comment>
<dbReference type="Gene3D" id="3.40.1190.20">
    <property type="match status" value="1"/>
</dbReference>
<keyword evidence="6 11" id="KW-0456">Lyase</keyword>
<dbReference type="Pfam" id="PF01081">
    <property type="entry name" value="Aldolase"/>
    <property type="match status" value="1"/>
</dbReference>
<dbReference type="CDD" id="cd00452">
    <property type="entry name" value="KDPG_aldolase"/>
    <property type="match status" value="1"/>
</dbReference>
<dbReference type="EC" id="4.1.2.14" evidence="5"/>
<evidence type="ECO:0000256" key="3">
    <source>
        <dbReference type="ARBA" id="ARBA00006906"/>
    </source>
</evidence>
<evidence type="ECO:0000256" key="5">
    <source>
        <dbReference type="ARBA" id="ARBA00013063"/>
    </source>
</evidence>
<evidence type="ECO:0000313" key="11">
    <source>
        <dbReference type="EMBL" id="QOW60589.1"/>
    </source>
</evidence>
<evidence type="ECO:0000313" key="12">
    <source>
        <dbReference type="Proteomes" id="UP000593915"/>
    </source>
</evidence>
<sequence length="598" mass="64597">MNKIFKQIEKLGIVPVIVLEKEKDALPLGKALLDAGLNCAEITFRTEAAEKVIAILSKKLPELLLGAGTVLNTEQADKAMAAGAKFIVSPGFNPKVVEHCIKNGIPIIPGVSTASGIEEAMNSGLETVKFFPAEAAGGIKFIKAISAPYPNIRFMPTGGINKENLEDYAAFSKVFACGGSWFVSKELISSGNFLKITEEAASALLTVKKARAVSGKHVSGKIQTEKKKTPSEISTETAAGNPDKIKHEISTEQKKSFEGKKVVTMGELMLRLSPEGVNRFVQAEKLELVFGGAEANVAVSLSNFGLHSVYVTKLPSHEIGQAALNSLRRYGVDVSEVVRGGNRMGIYFLEKGASQRASKVIYDRAGSAIAEAAPLEFDWKRIFKNAEWFHFTGITPALSKTAAEICLEACKAAKSMGLTVSCDLNYRKKLWTAEEARTAMSSICEFVDVCISNEEDAAEVFGITSKNTNIISGKLNEKGYKEVAAKLCKKFGFKKVGITLRESVSASENNWSAMLYEKGKAYFGKKYTMQVVDRLGGGDSFAAALICAELNGFKPQKQIDFASAASCLKHSVIGDFNQVSFEEVLRLAEGDASGRVQR</sequence>
<reference evidence="11 12" key="1">
    <citation type="submission" date="2020-09" db="EMBL/GenBank/DDBJ databases">
        <title>Characterization of Treponema spp. from bovine digital dermatitis in Korea.</title>
        <authorList>
            <person name="Espiritu H.M."/>
            <person name="Cho Y.I."/>
            <person name="Mamuad L."/>
        </authorList>
    </citation>
    <scope>NUCLEOTIDE SEQUENCE [LARGE SCALE GENOMIC DNA]</scope>
    <source>
        <strain evidence="11 12">KS1</strain>
    </source>
</reference>
<dbReference type="CDD" id="cd01166">
    <property type="entry name" value="KdgK"/>
    <property type="match status" value="1"/>
</dbReference>
<dbReference type="GO" id="GO:0008675">
    <property type="term" value="F:2-dehydro-3-deoxy-phosphogluconate aldolase activity"/>
    <property type="evidence" value="ECO:0007669"/>
    <property type="project" value="UniProtKB-EC"/>
</dbReference>
<protein>
    <recommendedName>
        <fullName evidence="5">2-dehydro-3-deoxy-phosphogluconate aldolase</fullName>
        <ecNumber evidence="5">4.1.2.14</ecNumber>
    </recommendedName>
</protein>
<gene>
    <name evidence="11" type="primary">eda</name>
    <name evidence="11" type="ORF">IFE08_12410</name>
</gene>
<dbReference type="InterPro" id="IPR013785">
    <property type="entry name" value="Aldolase_TIM"/>
</dbReference>
<evidence type="ECO:0000256" key="2">
    <source>
        <dbReference type="ARBA" id="ARBA00004736"/>
    </source>
</evidence>
<comment type="catalytic activity">
    <reaction evidence="1">
        <text>2-dehydro-3-deoxy-6-phospho-D-gluconate = D-glyceraldehyde 3-phosphate + pyruvate</text>
        <dbReference type="Rhea" id="RHEA:17089"/>
        <dbReference type="ChEBI" id="CHEBI:15361"/>
        <dbReference type="ChEBI" id="CHEBI:57569"/>
        <dbReference type="ChEBI" id="CHEBI:59776"/>
        <dbReference type="EC" id="4.1.2.14"/>
    </reaction>
</comment>
<accession>A0A7S7AWE2</accession>
<dbReference type="InterPro" id="IPR031337">
    <property type="entry name" value="KDPG/KHG_AS_1"/>
</dbReference>
<feature type="domain" description="Carbohydrate kinase PfkB" evidence="10">
    <location>
        <begin position="260"/>
        <end position="571"/>
    </location>
</feature>
<dbReference type="PROSITE" id="PS00160">
    <property type="entry name" value="ALDOLASE_KDPG_KHG_2"/>
    <property type="match status" value="1"/>
</dbReference>